<sequence length="407" mass="45560">MSASCLNLDTKVRHIVNSCRSVNLLHPLVSQLCQSPEFEQIFCSSLDHDLNVICQRSQNLAHGEITAAQKAFAVLMEKEEDLFPAIGLYVDEILGLRFVSESDRAITLNNMIQTRHSIRDQAYGSKPHQSSTARNAALPSSSQSALSDHKSDDSGGSRTLNLLHIADEHDETCGDEKLKRLFIVYHKARKDFDASPAKTRERTRSAKFLRDTTENCLAYIAAKQTRPAGLKVEVTCDGKMQDELRATLEETKAIAEQGSGGKKRRFDENWENVPQEPVRMRGLSVAQPSGKPDPVPRGRTSQKKRRPVTSRISLGPHSYQNEGREARPDSKTSRAGTKPQQVSPKSDYRQQSANLAERRRSDLPHQLYPASAGQTVRRVFGDRHKPHADQSPFSGGVYGDRYRPTYR</sequence>
<evidence type="ECO:0000313" key="3">
    <source>
        <dbReference type="Proteomes" id="UP000664534"/>
    </source>
</evidence>
<accession>A0A8H3FP19</accession>
<feature type="compositionally biased region" description="Basic and acidic residues" evidence="1">
    <location>
        <begin position="322"/>
        <end position="332"/>
    </location>
</feature>
<organism evidence="2 3">
    <name type="scientific">Imshaugia aleurites</name>
    <dbReference type="NCBI Taxonomy" id="172621"/>
    <lineage>
        <taxon>Eukaryota</taxon>
        <taxon>Fungi</taxon>
        <taxon>Dikarya</taxon>
        <taxon>Ascomycota</taxon>
        <taxon>Pezizomycotina</taxon>
        <taxon>Lecanoromycetes</taxon>
        <taxon>OSLEUM clade</taxon>
        <taxon>Lecanoromycetidae</taxon>
        <taxon>Lecanorales</taxon>
        <taxon>Lecanorineae</taxon>
        <taxon>Parmeliaceae</taxon>
        <taxon>Imshaugia</taxon>
    </lineage>
</organism>
<dbReference type="Proteomes" id="UP000664534">
    <property type="component" value="Unassembled WGS sequence"/>
</dbReference>
<comment type="caution">
    <text evidence="2">The sequence shown here is derived from an EMBL/GenBank/DDBJ whole genome shotgun (WGS) entry which is preliminary data.</text>
</comment>
<feature type="compositionally biased region" description="Polar residues" evidence="1">
    <location>
        <begin position="333"/>
        <end position="354"/>
    </location>
</feature>
<dbReference type="AlphaFoldDB" id="A0A8H3FP19"/>
<evidence type="ECO:0000256" key="1">
    <source>
        <dbReference type="SAM" id="MobiDB-lite"/>
    </source>
</evidence>
<proteinExistence type="predicted"/>
<reference evidence="2" key="1">
    <citation type="submission" date="2021-03" db="EMBL/GenBank/DDBJ databases">
        <authorList>
            <person name="Tagirdzhanova G."/>
        </authorList>
    </citation>
    <scope>NUCLEOTIDE SEQUENCE</scope>
</reference>
<gene>
    <name evidence="2" type="ORF">IMSHALPRED_007191</name>
</gene>
<dbReference type="EMBL" id="CAJPDT010000046">
    <property type="protein sequence ID" value="CAF9927345.1"/>
    <property type="molecule type" value="Genomic_DNA"/>
</dbReference>
<feature type="region of interest" description="Disordered" evidence="1">
    <location>
        <begin position="122"/>
        <end position="155"/>
    </location>
</feature>
<protein>
    <submittedName>
        <fullName evidence="2">Uncharacterized protein</fullName>
    </submittedName>
</protein>
<name>A0A8H3FP19_9LECA</name>
<feature type="region of interest" description="Disordered" evidence="1">
    <location>
        <begin position="254"/>
        <end position="407"/>
    </location>
</feature>
<dbReference type="OrthoDB" id="5296805at2759"/>
<feature type="compositionally biased region" description="Low complexity" evidence="1">
    <location>
        <begin position="136"/>
        <end position="146"/>
    </location>
</feature>
<evidence type="ECO:0000313" key="2">
    <source>
        <dbReference type="EMBL" id="CAF9927345.1"/>
    </source>
</evidence>
<keyword evidence="3" id="KW-1185">Reference proteome</keyword>